<evidence type="ECO:0000313" key="2">
    <source>
        <dbReference type="Proteomes" id="UP001151760"/>
    </source>
</evidence>
<keyword evidence="2" id="KW-1185">Reference proteome</keyword>
<reference evidence="1" key="1">
    <citation type="journal article" date="2022" name="Int. J. Mol. Sci.">
        <title>Draft Genome of Tanacetum Coccineum: Genomic Comparison of Closely Related Tanacetum-Family Plants.</title>
        <authorList>
            <person name="Yamashiro T."/>
            <person name="Shiraishi A."/>
            <person name="Nakayama K."/>
            <person name="Satake H."/>
        </authorList>
    </citation>
    <scope>NUCLEOTIDE SEQUENCE</scope>
</reference>
<name>A0ABQ5DR23_9ASTR</name>
<comment type="caution">
    <text evidence="1">The sequence shown here is derived from an EMBL/GenBank/DDBJ whole genome shotgun (WGS) entry which is preliminary data.</text>
</comment>
<proteinExistence type="predicted"/>
<reference evidence="1" key="2">
    <citation type="submission" date="2022-01" db="EMBL/GenBank/DDBJ databases">
        <authorList>
            <person name="Yamashiro T."/>
            <person name="Shiraishi A."/>
            <person name="Satake H."/>
            <person name="Nakayama K."/>
        </authorList>
    </citation>
    <scope>NUCLEOTIDE SEQUENCE</scope>
</reference>
<evidence type="ECO:0000313" key="1">
    <source>
        <dbReference type="EMBL" id="GJT41592.1"/>
    </source>
</evidence>
<accession>A0ABQ5DR23</accession>
<gene>
    <name evidence="1" type="ORF">Tco_0941457</name>
</gene>
<dbReference type="EMBL" id="BQNB010015574">
    <property type="protein sequence ID" value="GJT41592.1"/>
    <property type="molecule type" value="Genomic_DNA"/>
</dbReference>
<sequence>MSANPGLLESRAAIEQRVSRETFHLSPLDRAHIRLELLKEQEPIRSNLALESFFAKDTYGGMKPYTQCRLFIDKEKYFSNQPTLKVTDLSIMCLKVISSPCTINQELLPFLRLDILKSTDSRVGIIRQLPTKSAGNRRFQPSQKHLAMPLGMEIDTVGLLREPTLVLVRPCD</sequence>
<dbReference type="Proteomes" id="UP001151760">
    <property type="component" value="Unassembled WGS sequence"/>
</dbReference>
<organism evidence="1 2">
    <name type="scientific">Tanacetum coccineum</name>
    <dbReference type="NCBI Taxonomy" id="301880"/>
    <lineage>
        <taxon>Eukaryota</taxon>
        <taxon>Viridiplantae</taxon>
        <taxon>Streptophyta</taxon>
        <taxon>Embryophyta</taxon>
        <taxon>Tracheophyta</taxon>
        <taxon>Spermatophyta</taxon>
        <taxon>Magnoliopsida</taxon>
        <taxon>eudicotyledons</taxon>
        <taxon>Gunneridae</taxon>
        <taxon>Pentapetalae</taxon>
        <taxon>asterids</taxon>
        <taxon>campanulids</taxon>
        <taxon>Asterales</taxon>
        <taxon>Asteraceae</taxon>
        <taxon>Asteroideae</taxon>
        <taxon>Anthemideae</taxon>
        <taxon>Anthemidinae</taxon>
        <taxon>Tanacetum</taxon>
    </lineage>
</organism>
<protein>
    <submittedName>
        <fullName evidence="1">Uncharacterized protein</fullName>
    </submittedName>
</protein>